<evidence type="ECO:0000313" key="5">
    <source>
        <dbReference type="Proteomes" id="UP000244855"/>
    </source>
</evidence>
<dbReference type="PROSITE" id="PS50013">
    <property type="entry name" value="CHROMO_2"/>
    <property type="match status" value="1"/>
</dbReference>
<dbReference type="Proteomes" id="UP000244855">
    <property type="component" value="Unassembled WGS sequence"/>
</dbReference>
<name>A0A2V1CWQ3_9PLEO</name>
<evidence type="ECO:0000259" key="3">
    <source>
        <dbReference type="PROSITE" id="PS50013"/>
    </source>
</evidence>
<dbReference type="CDD" id="cd00024">
    <property type="entry name" value="CD_CSD"/>
    <property type="match status" value="1"/>
</dbReference>
<dbReference type="InterPro" id="IPR016197">
    <property type="entry name" value="Chromo-like_dom_sf"/>
</dbReference>
<dbReference type="InterPro" id="IPR000953">
    <property type="entry name" value="Chromo/chromo_shadow_dom"/>
</dbReference>
<proteinExistence type="predicted"/>
<accession>A0A2V1CWQ3</accession>
<organism evidence="4 5">
    <name type="scientific">Periconia macrospinosa</name>
    <dbReference type="NCBI Taxonomy" id="97972"/>
    <lineage>
        <taxon>Eukaryota</taxon>
        <taxon>Fungi</taxon>
        <taxon>Dikarya</taxon>
        <taxon>Ascomycota</taxon>
        <taxon>Pezizomycotina</taxon>
        <taxon>Dothideomycetes</taxon>
        <taxon>Pleosporomycetidae</taxon>
        <taxon>Pleosporales</taxon>
        <taxon>Massarineae</taxon>
        <taxon>Periconiaceae</taxon>
        <taxon>Periconia</taxon>
    </lineage>
</organism>
<feature type="compositionally biased region" description="Polar residues" evidence="2">
    <location>
        <begin position="41"/>
        <end position="51"/>
    </location>
</feature>
<dbReference type="SUPFAM" id="SSF54160">
    <property type="entry name" value="Chromo domain-like"/>
    <property type="match status" value="1"/>
</dbReference>
<feature type="compositionally biased region" description="Polar residues" evidence="2">
    <location>
        <begin position="111"/>
        <end position="120"/>
    </location>
</feature>
<dbReference type="Gene3D" id="2.40.50.40">
    <property type="match status" value="1"/>
</dbReference>
<protein>
    <recommendedName>
        <fullName evidence="3">Chromo domain-containing protein</fullName>
    </recommendedName>
</protein>
<dbReference type="AlphaFoldDB" id="A0A2V1CWQ3"/>
<keyword evidence="5" id="KW-1185">Reference proteome</keyword>
<feature type="compositionally biased region" description="Basic residues" evidence="2">
    <location>
        <begin position="53"/>
        <end position="67"/>
    </location>
</feature>
<evidence type="ECO:0000256" key="2">
    <source>
        <dbReference type="SAM" id="MobiDB-lite"/>
    </source>
</evidence>
<sequence>MTPTSRQASSDSSEPDDAEDDSSDHTIAPALKRKRFLLPKQHSQTSSTILNQRPKHAKHPARQHKPSSVRGKLGRPSLLKPFSAAQHSGCNTDTRLSYDRSNKNTRHAATSKRSMSTSRPVRSHRHKRERNCSIANQDVEYEVDKILEARIYYRKLQYRVKWVGYADDLDWYNAANFKNSP</sequence>
<feature type="compositionally biased region" description="Polar residues" evidence="2">
    <location>
        <begin position="85"/>
        <end position="95"/>
    </location>
</feature>
<feature type="domain" description="Chromo" evidence="3">
    <location>
        <begin position="141"/>
        <end position="181"/>
    </location>
</feature>
<evidence type="ECO:0000256" key="1">
    <source>
        <dbReference type="ARBA" id="ARBA00011353"/>
    </source>
</evidence>
<feature type="compositionally biased region" description="Acidic residues" evidence="2">
    <location>
        <begin position="13"/>
        <end position="22"/>
    </location>
</feature>
<comment type="subunit">
    <text evidence="1">Component of the NuA4 histone acetyltransferase complex.</text>
</comment>
<evidence type="ECO:0000313" key="4">
    <source>
        <dbReference type="EMBL" id="PVH90157.1"/>
    </source>
</evidence>
<dbReference type="OrthoDB" id="3792359at2759"/>
<feature type="region of interest" description="Disordered" evidence="2">
    <location>
        <begin position="1"/>
        <end position="131"/>
    </location>
</feature>
<reference evidence="4 5" key="1">
    <citation type="journal article" date="2018" name="Sci. Rep.">
        <title>Comparative genomics provides insights into the lifestyle and reveals functional heterogeneity of dark septate endophytic fungi.</title>
        <authorList>
            <person name="Knapp D.G."/>
            <person name="Nemeth J.B."/>
            <person name="Barry K."/>
            <person name="Hainaut M."/>
            <person name="Henrissat B."/>
            <person name="Johnson J."/>
            <person name="Kuo A."/>
            <person name="Lim J.H.P."/>
            <person name="Lipzen A."/>
            <person name="Nolan M."/>
            <person name="Ohm R.A."/>
            <person name="Tamas L."/>
            <person name="Grigoriev I.V."/>
            <person name="Spatafora J.W."/>
            <person name="Nagy L.G."/>
            <person name="Kovacs G.M."/>
        </authorList>
    </citation>
    <scope>NUCLEOTIDE SEQUENCE [LARGE SCALE GENOMIC DNA]</scope>
    <source>
        <strain evidence="4 5">DSE2036</strain>
    </source>
</reference>
<dbReference type="STRING" id="97972.A0A2V1CWQ3"/>
<gene>
    <name evidence="4" type="ORF">DM02DRAFT_665451</name>
</gene>
<dbReference type="EMBL" id="KZ806637">
    <property type="protein sequence ID" value="PVH90157.1"/>
    <property type="molecule type" value="Genomic_DNA"/>
</dbReference>
<dbReference type="GO" id="GO:0006338">
    <property type="term" value="P:chromatin remodeling"/>
    <property type="evidence" value="ECO:0007669"/>
    <property type="project" value="UniProtKB-ARBA"/>
</dbReference>